<feature type="compositionally biased region" description="Basic residues" evidence="1">
    <location>
        <begin position="409"/>
        <end position="421"/>
    </location>
</feature>
<feature type="region of interest" description="Disordered" evidence="1">
    <location>
        <begin position="294"/>
        <end position="327"/>
    </location>
</feature>
<dbReference type="PANTHER" id="PTHR10663">
    <property type="entry name" value="GUANYL-NUCLEOTIDE EXCHANGE FACTOR"/>
    <property type="match status" value="1"/>
</dbReference>
<feature type="region of interest" description="Disordered" evidence="1">
    <location>
        <begin position="62"/>
        <end position="93"/>
    </location>
</feature>
<dbReference type="InterPro" id="IPR011993">
    <property type="entry name" value="PH-like_dom_sf"/>
</dbReference>
<gene>
    <name evidence="3" type="ORF">EG328_007916</name>
</gene>
<protein>
    <recommendedName>
        <fullName evidence="2">SEC7 domain-containing protein</fullName>
    </recommendedName>
</protein>
<feature type="compositionally biased region" description="Polar residues" evidence="1">
    <location>
        <begin position="469"/>
        <end position="479"/>
    </location>
</feature>
<dbReference type="InterPro" id="IPR023394">
    <property type="entry name" value="Sec7_C_sf"/>
</dbReference>
<feature type="compositionally biased region" description="Polar residues" evidence="1">
    <location>
        <begin position="151"/>
        <end position="161"/>
    </location>
</feature>
<feature type="region of interest" description="Disordered" evidence="1">
    <location>
        <begin position="469"/>
        <end position="626"/>
    </location>
</feature>
<dbReference type="Gene3D" id="2.30.29.30">
    <property type="entry name" value="Pleckstrin-homology domain (PH domain)/Phosphotyrosine-binding domain (PTB)"/>
    <property type="match status" value="1"/>
</dbReference>
<name>A0A8H3UDA8_VENIN</name>
<dbReference type="SMART" id="SM00222">
    <property type="entry name" value="Sec7"/>
    <property type="match status" value="1"/>
</dbReference>
<accession>A0A8H3UDA8</accession>
<dbReference type="GO" id="GO:0005085">
    <property type="term" value="F:guanyl-nucleotide exchange factor activity"/>
    <property type="evidence" value="ECO:0007669"/>
    <property type="project" value="InterPro"/>
</dbReference>
<dbReference type="PROSITE" id="PS50190">
    <property type="entry name" value="SEC7"/>
    <property type="match status" value="1"/>
</dbReference>
<feature type="compositionally biased region" description="Polar residues" evidence="1">
    <location>
        <begin position="1095"/>
        <end position="1104"/>
    </location>
</feature>
<feature type="compositionally biased region" description="Low complexity" evidence="1">
    <location>
        <begin position="295"/>
        <end position="320"/>
    </location>
</feature>
<feature type="compositionally biased region" description="Polar residues" evidence="1">
    <location>
        <begin position="568"/>
        <end position="584"/>
    </location>
</feature>
<dbReference type="SUPFAM" id="SSF48425">
    <property type="entry name" value="Sec7 domain"/>
    <property type="match status" value="1"/>
</dbReference>
<dbReference type="InterPro" id="IPR041681">
    <property type="entry name" value="PH_9"/>
</dbReference>
<evidence type="ECO:0000259" key="2">
    <source>
        <dbReference type="PROSITE" id="PS50190"/>
    </source>
</evidence>
<evidence type="ECO:0000256" key="1">
    <source>
        <dbReference type="SAM" id="MobiDB-lite"/>
    </source>
</evidence>
<dbReference type="InterPro" id="IPR000904">
    <property type="entry name" value="Sec7_dom"/>
</dbReference>
<dbReference type="PANTHER" id="PTHR10663:SF373">
    <property type="entry name" value="PH AND SEC7 DOMAIN-CONTAINING PROTEIN C11E3.11C"/>
    <property type="match status" value="1"/>
</dbReference>
<feature type="region of interest" description="Disordered" evidence="1">
    <location>
        <begin position="220"/>
        <end position="276"/>
    </location>
</feature>
<proteinExistence type="predicted"/>
<feature type="compositionally biased region" description="Low complexity" evidence="1">
    <location>
        <begin position="64"/>
        <end position="75"/>
    </location>
</feature>
<feature type="compositionally biased region" description="Basic and acidic residues" evidence="1">
    <location>
        <begin position="534"/>
        <end position="543"/>
    </location>
</feature>
<dbReference type="InterPro" id="IPR035999">
    <property type="entry name" value="Sec7_dom_sf"/>
</dbReference>
<dbReference type="Gene3D" id="1.10.1000.11">
    <property type="entry name" value="Arf Nucleotide-binding Site Opener,domain 2"/>
    <property type="match status" value="1"/>
</dbReference>
<dbReference type="GO" id="GO:0032012">
    <property type="term" value="P:regulation of ARF protein signal transduction"/>
    <property type="evidence" value="ECO:0007669"/>
    <property type="project" value="InterPro"/>
</dbReference>
<feature type="region of interest" description="Disordered" evidence="1">
    <location>
        <begin position="340"/>
        <end position="443"/>
    </location>
</feature>
<feature type="region of interest" description="Disordered" evidence="1">
    <location>
        <begin position="185"/>
        <end position="206"/>
    </location>
</feature>
<evidence type="ECO:0000313" key="4">
    <source>
        <dbReference type="Proteomes" id="UP000447873"/>
    </source>
</evidence>
<feature type="compositionally biased region" description="Polar residues" evidence="1">
    <location>
        <begin position="363"/>
        <end position="400"/>
    </location>
</feature>
<feature type="region of interest" description="Disordered" evidence="1">
    <location>
        <begin position="118"/>
        <end position="161"/>
    </location>
</feature>
<feature type="region of interest" description="Disordered" evidence="1">
    <location>
        <begin position="923"/>
        <end position="988"/>
    </location>
</feature>
<dbReference type="Proteomes" id="UP000447873">
    <property type="component" value="Unassembled WGS sequence"/>
</dbReference>
<dbReference type="Pfam" id="PF01369">
    <property type="entry name" value="Sec7"/>
    <property type="match status" value="1"/>
</dbReference>
<feature type="compositionally biased region" description="Polar residues" evidence="1">
    <location>
        <begin position="123"/>
        <end position="134"/>
    </location>
</feature>
<feature type="compositionally biased region" description="Basic and acidic residues" evidence="1">
    <location>
        <begin position="953"/>
        <end position="964"/>
    </location>
</feature>
<evidence type="ECO:0000313" key="3">
    <source>
        <dbReference type="EMBL" id="KAE9967880.1"/>
    </source>
</evidence>
<feature type="region of interest" description="Disordered" evidence="1">
    <location>
        <begin position="1077"/>
        <end position="1107"/>
    </location>
</feature>
<comment type="caution">
    <text evidence="3">The sequence shown here is derived from an EMBL/GenBank/DDBJ whole genome shotgun (WGS) entry which is preliminary data.</text>
</comment>
<dbReference type="EMBL" id="WNWS01000433">
    <property type="protein sequence ID" value="KAE9967880.1"/>
    <property type="molecule type" value="Genomic_DNA"/>
</dbReference>
<organism evidence="3 4">
    <name type="scientific">Venturia inaequalis</name>
    <name type="common">Apple scab fungus</name>
    <dbReference type="NCBI Taxonomy" id="5025"/>
    <lineage>
        <taxon>Eukaryota</taxon>
        <taxon>Fungi</taxon>
        <taxon>Dikarya</taxon>
        <taxon>Ascomycota</taxon>
        <taxon>Pezizomycotina</taxon>
        <taxon>Dothideomycetes</taxon>
        <taxon>Pleosporomycetidae</taxon>
        <taxon>Venturiales</taxon>
        <taxon>Venturiaceae</taxon>
        <taxon>Venturia</taxon>
    </lineage>
</organism>
<reference evidence="3 4" key="1">
    <citation type="submission" date="2018-12" db="EMBL/GenBank/DDBJ databases">
        <title>Venturia inaequalis Genome Resource.</title>
        <authorList>
            <person name="Lichtner F.J."/>
        </authorList>
    </citation>
    <scope>NUCLEOTIDE SEQUENCE [LARGE SCALE GENOMIC DNA]</scope>
    <source>
        <strain evidence="3 4">120213</strain>
    </source>
</reference>
<feature type="domain" description="SEC7" evidence="2">
    <location>
        <begin position="764"/>
        <end position="927"/>
    </location>
</feature>
<feature type="compositionally biased region" description="Basic and acidic residues" evidence="1">
    <location>
        <begin position="187"/>
        <end position="197"/>
    </location>
</feature>
<feature type="compositionally biased region" description="Polar residues" evidence="1">
    <location>
        <begin position="252"/>
        <end position="261"/>
    </location>
</feature>
<dbReference type="Pfam" id="PF15410">
    <property type="entry name" value="PH_9"/>
    <property type="match status" value="1"/>
</dbReference>
<sequence length="1558" mass="170353">MEPPGLKAGERDSHDLQLFNRFSIVDSMLSSLSDFPSATTHTSAQNSQLYSNYETNDIYTAAHPLMPSSSNNPLPGRQRGHTQSSSMSDYDGGAHIDNISSNYTAFHLRSRQNSAYAKHKTVRNASVRSGQSGVRDSFPESSRHARGGTGLNAQGSSSSSVDLGATNAIPVAKYPSHVNRSASFDHSYGERVSRSSPEKLSNSRPTVPVPIDYLAFDAAPMPTIPGGPRRKDEPISPVGYPPRSPQKVAPSRKNSVRSTAAKSVRKSKSQVPVHDHDIRYQAKQFVHATTTMRNGSAAAPSPGVGALRKAYPSPSSNPSPAQKETRPGFFRRVFGSSKNNDKAMQAQQEEAQRPPSPAAVRQASGTSSGVRPRTQPNQQPGTASHKNSVSSQSRAPTQSDDPPPPIPLRKAHSSFFRRRKKSMSENAIPPVPPLQLPAQSSYHHVQLNIAPPHQSPSNQSLRGAMAQYLNNDKSPNSIGPSPIDTFFDSREHQPEENCDSPIAKQTPSHQASFDERIVAGRTPDSARQGPIQEPPKREGDQDSGKLQPTTRARPRPTVNGEIEGGSFLINSSSNEAMNQPSPTEMPSHKLLQRQYGTPGSDAFGRSQSNKENRSPPQQANVGGKRTDVQILSPISDRSHILTVHNEPTSRFLDTDDDYDDDEDTFIVRPPKIQDEAPPRSAGSNRVWLEPTSSDEKLPLAARMKLPLDSQRATIQRYPSTSALSPSPRNEAFVSATSLPIVQVGDKELRMSQDWTGMDDAKVLLIHDIETTEDDMRRARQIFEGDEEFVSKAGAAAWLGQTTPKSSRTRKAYMDLFDWNGVNILAAFRELCGKLLVKAESQQLDRVIDAFSERWCNCNPNHGFKDRDVVHTITFSILMLNTDLHIADIDQRMTRSQFVKNTLPTIRSMAEAIEIDATETIRAQARDSKGRIPWDHAVSGPSSPVFPEPPTSETAERRPSIEVKRSSNRLSLRGPMSRTDADGSDGASDGCNVLVKAPFEGTMKGWDFQVEIVLKEFYNSIRQQRLPLHGASADRNQTQAPQTGLSVVTNALRRTPSVLSKAPSESISYRGRSSEAGRFTGGRFTSKTRSKPRIYPSSTVGSSRTSLDDASVWSPAGSTWSKYTLGQTHTSMSVNSLGSHFAQGDYQQAIGFANALSQAIIREEGGSDEYNGRVVPLLEDETLELVGAPWAKEGMLKHKHHLETLEKKAKDRNWSECFAVIEKGWMKIFSFSTTAKSTRARAKSRAASGGGPVGGGNWMENAEQINSFLLRQTIASALPPPGYSKSRPNVFALSLPTGAVHLFQVGTPDIVKEFVSTANYWSARLSKEPLFGSVSNVEYGWGDSVINTAASQSRPESRATVGHGSAPGTSSSNVPAMVNSGRHSGMSPASPERQGTGLGSIGRRSEDQGPSGMTWKARLPGDKATISDWTPPVQSMMASQLMEIDQLRGLTAYVANVEEELKKHNELRPLMGLAFSPRHPNAAKAMANWEKKSAYLLREIVKFRTYIDSLTSAQAAKEKFYKEREELIRKGDEAMQASNTLDPLADNITTPTTTTTLTY</sequence>
<feature type="compositionally biased region" description="Basic and acidic residues" evidence="1">
    <location>
        <begin position="923"/>
        <end position="933"/>
    </location>
</feature>
<feature type="region of interest" description="Disordered" evidence="1">
    <location>
        <begin position="1349"/>
        <end position="1424"/>
    </location>
</feature>
<dbReference type="SUPFAM" id="SSF50729">
    <property type="entry name" value="PH domain-like"/>
    <property type="match status" value="1"/>
</dbReference>